<sequence length="255" mass="29047">MVRRGSIEVERLSSSSLKELVKEYAVRNNKAGRQDFVRLLCAYLLHSLFFPTGTTVKWVYLEHVEDLVRLRNYDWCGAILDELMMSIRQHHDDPRRVSRCVAVLLPLHPEESLGIIKWRTMDLAKAFREIALSELESDQVVSRQPNVHDTNMDSGNIDNGDARMSREKTGNEGGNDSTEYGNETECSKHKYALVTGKKGDSARMIRTQDSVHTMEDFLKQGSVHMEYGPEIASRISFIRDSGPSVEYISNPTDHD</sequence>
<gene>
    <name evidence="1" type="ORF">RHMOL_Rhmol10G0303100</name>
</gene>
<organism evidence="1 2">
    <name type="scientific">Rhododendron molle</name>
    <name type="common">Chinese azalea</name>
    <name type="synonym">Azalea mollis</name>
    <dbReference type="NCBI Taxonomy" id="49168"/>
    <lineage>
        <taxon>Eukaryota</taxon>
        <taxon>Viridiplantae</taxon>
        <taxon>Streptophyta</taxon>
        <taxon>Embryophyta</taxon>
        <taxon>Tracheophyta</taxon>
        <taxon>Spermatophyta</taxon>
        <taxon>Magnoliopsida</taxon>
        <taxon>eudicotyledons</taxon>
        <taxon>Gunneridae</taxon>
        <taxon>Pentapetalae</taxon>
        <taxon>asterids</taxon>
        <taxon>Ericales</taxon>
        <taxon>Ericaceae</taxon>
        <taxon>Ericoideae</taxon>
        <taxon>Rhodoreae</taxon>
        <taxon>Rhododendron</taxon>
    </lineage>
</organism>
<comment type="caution">
    <text evidence="1">The sequence shown here is derived from an EMBL/GenBank/DDBJ whole genome shotgun (WGS) entry which is preliminary data.</text>
</comment>
<evidence type="ECO:0000313" key="1">
    <source>
        <dbReference type="EMBL" id="KAI8537028.1"/>
    </source>
</evidence>
<reference evidence="1" key="1">
    <citation type="submission" date="2022-02" db="EMBL/GenBank/DDBJ databases">
        <title>Plant Genome Project.</title>
        <authorList>
            <person name="Zhang R.-G."/>
        </authorList>
    </citation>
    <scope>NUCLEOTIDE SEQUENCE</scope>
    <source>
        <strain evidence="1">AT1</strain>
    </source>
</reference>
<dbReference type="Proteomes" id="UP001062846">
    <property type="component" value="Chromosome 10"/>
</dbReference>
<keyword evidence="2" id="KW-1185">Reference proteome</keyword>
<protein>
    <submittedName>
        <fullName evidence="1">Uncharacterized protein</fullName>
    </submittedName>
</protein>
<evidence type="ECO:0000313" key="2">
    <source>
        <dbReference type="Proteomes" id="UP001062846"/>
    </source>
</evidence>
<accession>A0ACC0M9M6</accession>
<name>A0ACC0M9M6_RHOML</name>
<proteinExistence type="predicted"/>
<dbReference type="EMBL" id="CM046397">
    <property type="protein sequence ID" value="KAI8537028.1"/>
    <property type="molecule type" value="Genomic_DNA"/>
</dbReference>